<comment type="caution">
    <text evidence="1">The sequence shown here is derived from an EMBL/GenBank/DDBJ whole genome shotgun (WGS) entry which is preliminary data.</text>
</comment>
<sequence>MTTPTPTRGKPGRKPDPMTAVITDVRALAAERLNIPLRGGANPDRAQGHYADRAASWERIYAERDHPDGRDAHMLARLYRALGATEASTARGALLDLAADALAAVADLDKAA</sequence>
<dbReference type="AlphaFoldDB" id="A0A9W6SR55"/>
<evidence type="ECO:0000313" key="1">
    <source>
        <dbReference type="EMBL" id="GLZ81430.1"/>
    </source>
</evidence>
<organism evidence="1 2">
    <name type="scientific">Actinorhabdospora filicis</name>
    <dbReference type="NCBI Taxonomy" id="1785913"/>
    <lineage>
        <taxon>Bacteria</taxon>
        <taxon>Bacillati</taxon>
        <taxon>Actinomycetota</taxon>
        <taxon>Actinomycetes</taxon>
        <taxon>Micromonosporales</taxon>
        <taxon>Micromonosporaceae</taxon>
        <taxon>Actinorhabdospora</taxon>
    </lineage>
</organism>
<evidence type="ECO:0000313" key="2">
    <source>
        <dbReference type="Proteomes" id="UP001165079"/>
    </source>
</evidence>
<dbReference type="RefSeq" id="WP_285666887.1">
    <property type="nucleotide sequence ID" value="NZ_BSTX01000005.1"/>
</dbReference>
<reference evidence="1" key="1">
    <citation type="submission" date="2023-03" db="EMBL/GenBank/DDBJ databases">
        <title>Actinorhabdospora filicis NBRC 111898.</title>
        <authorList>
            <person name="Ichikawa N."/>
            <person name="Sato H."/>
            <person name="Tonouchi N."/>
        </authorList>
    </citation>
    <scope>NUCLEOTIDE SEQUENCE</scope>
    <source>
        <strain evidence="1">NBRC 111898</strain>
    </source>
</reference>
<proteinExistence type="predicted"/>
<name>A0A9W6SR55_9ACTN</name>
<keyword evidence="2" id="KW-1185">Reference proteome</keyword>
<accession>A0A9W6SR55</accession>
<dbReference type="EMBL" id="BSTX01000005">
    <property type="protein sequence ID" value="GLZ81430.1"/>
    <property type="molecule type" value="Genomic_DNA"/>
</dbReference>
<gene>
    <name evidence="1" type="ORF">Afil01_62370</name>
</gene>
<dbReference type="Proteomes" id="UP001165079">
    <property type="component" value="Unassembled WGS sequence"/>
</dbReference>
<protein>
    <submittedName>
        <fullName evidence="1">Uncharacterized protein</fullName>
    </submittedName>
</protein>